<dbReference type="GO" id="GO:0016651">
    <property type="term" value="F:oxidoreductase activity, acting on NAD(P)H"/>
    <property type="evidence" value="ECO:0007669"/>
    <property type="project" value="InterPro"/>
</dbReference>
<proteinExistence type="inferred from homology"/>
<evidence type="ECO:0000256" key="1">
    <source>
        <dbReference type="ARBA" id="ARBA00008072"/>
    </source>
</evidence>
<evidence type="ECO:0000313" key="5">
    <source>
        <dbReference type="Proteomes" id="UP001320420"/>
    </source>
</evidence>
<dbReference type="InterPro" id="IPR047122">
    <property type="entry name" value="Trans-enoyl_RdTase-like"/>
</dbReference>
<dbReference type="EMBL" id="JAKJXP020000012">
    <property type="protein sequence ID" value="KAK7755501.1"/>
    <property type="molecule type" value="Genomic_DNA"/>
</dbReference>
<sequence length="354" mass="36609">MAQHQAAFLDGEGKPLRVGPIATKKPGVGEVLVRAAAVAINPVDWKIQAHASFIPQWPIVLGEDVAGEIVEVGEGVRAGLAKGQRVILHSTFLVSQKIEQGGFQELVVAPQASVAVLPDAVRYEDAVALPLAVSTAAAGLFQPPAEGLGLDLPTPAGEGEEKKKKKSGKTLLLWGASSSVGAATIQLAVAAGYDVVATASPRNFGLARALGARAVFDYSSPSVVADLVAELKGGDFAGAYDAISTRETQLATAQVVQQLGGGSLAVVIPPETDGGNEGFPETVSKKHILCLTIFAKYPEVGKAVWQDYLPEALKTGQFKPTPPPEVVGKGLGSLQSAFDKQKAGVSAKKIVVTL</sequence>
<dbReference type="InterPro" id="IPR011032">
    <property type="entry name" value="GroES-like_sf"/>
</dbReference>
<dbReference type="Pfam" id="PF08240">
    <property type="entry name" value="ADH_N"/>
    <property type="match status" value="1"/>
</dbReference>
<dbReference type="InterPro" id="IPR013149">
    <property type="entry name" value="ADH-like_C"/>
</dbReference>
<dbReference type="CDD" id="cd08249">
    <property type="entry name" value="enoyl_reductase_like"/>
    <property type="match status" value="1"/>
</dbReference>
<protein>
    <recommendedName>
        <fullName evidence="3">Enoyl reductase (ER) domain-containing protein</fullName>
    </recommendedName>
</protein>
<comment type="caution">
    <text evidence="4">The sequence shown here is derived from an EMBL/GenBank/DDBJ whole genome shotgun (WGS) entry which is preliminary data.</text>
</comment>
<dbReference type="InterPro" id="IPR013154">
    <property type="entry name" value="ADH-like_N"/>
</dbReference>
<dbReference type="PANTHER" id="PTHR45348">
    <property type="entry name" value="HYPOTHETICAL OXIDOREDUCTASE (EUROFUNG)"/>
    <property type="match status" value="1"/>
</dbReference>
<keyword evidence="5" id="KW-1185">Reference proteome</keyword>
<evidence type="ECO:0000256" key="2">
    <source>
        <dbReference type="ARBA" id="ARBA00023002"/>
    </source>
</evidence>
<reference evidence="4 5" key="1">
    <citation type="submission" date="2024-02" db="EMBL/GenBank/DDBJ databases">
        <title>De novo assembly and annotation of 12 fungi associated with fruit tree decline syndrome in Ontario, Canada.</title>
        <authorList>
            <person name="Sulman M."/>
            <person name="Ellouze W."/>
            <person name="Ilyukhin E."/>
        </authorList>
    </citation>
    <scope>NUCLEOTIDE SEQUENCE [LARGE SCALE GENOMIC DNA]</scope>
    <source>
        <strain evidence="4 5">M11/M66-122</strain>
    </source>
</reference>
<dbReference type="InterPro" id="IPR020843">
    <property type="entry name" value="ER"/>
</dbReference>
<dbReference type="SMART" id="SM00829">
    <property type="entry name" value="PKS_ER"/>
    <property type="match status" value="1"/>
</dbReference>
<organism evidence="4 5">
    <name type="scientific">Diatrype stigma</name>
    <dbReference type="NCBI Taxonomy" id="117547"/>
    <lineage>
        <taxon>Eukaryota</taxon>
        <taxon>Fungi</taxon>
        <taxon>Dikarya</taxon>
        <taxon>Ascomycota</taxon>
        <taxon>Pezizomycotina</taxon>
        <taxon>Sordariomycetes</taxon>
        <taxon>Xylariomycetidae</taxon>
        <taxon>Xylariales</taxon>
        <taxon>Diatrypaceae</taxon>
        <taxon>Diatrype</taxon>
    </lineage>
</organism>
<evidence type="ECO:0000313" key="4">
    <source>
        <dbReference type="EMBL" id="KAK7755501.1"/>
    </source>
</evidence>
<evidence type="ECO:0000259" key="3">
    <source>
        <dbReference type="SMART" id="SM00829"/>
    </source>
</evidence>
<dbReference type="Proteomes" id="UP001320420">
    <property type="component" value="Unassembled WGS sequence"/>
</dbReference>
<dbReference type="InterPro" id="IPR036291">
    <property type="entry name" value="NAD(P)-bd_dom_sf"/>
</dbReference>
<keyword evidence="2" id="KW-0560">Oxidoreductase</keyword>
<dbReference type="AlphaFoldDB" id="A0AAN9UX77"/>
<dbReference type="Gene3D" id="3.40.50.720">
    <property type="entry name" value="NAD(P)-binding Rossmann-like Domain"/>
    <property type="match status" value="1"/>
</dbReference>
<name>A0AAN9UX77_9PEZI</name>
<feature type="domain" description="Enoyl reductase (ER)" evidence="3">
    <location>
        <begin position="11"/>
        <end position="352"/>
    </location>
</feature>
<gene>
    <name evidence="4" type="ORF">SLS62_002433</name>
</gene>
<dbReference type="PANTHER" id="PTHR45348:SF2">
    <property type="entry name" value="ZINC-TYPE ALCOHOL DEHYDROGENASE-LIKE PROTEIN C2E1P3.01"/>
    <property type="match status" value="1"/>
</dbReference>
<accession>A0AAN9UX77</accession>
<dbReference type="SUPFAM" id="SSF50129">
    <property type="entry name" value="GroES-like"/>
    <property type="match status" value="1"/>
</dbReference>
<comment type="similarity">
    <text evidence="1">Belongs to the zinc-containing alcohol dehydrogenase family.</text>
</comment>
<dbReference type="Pfam" id="PF00107">
    <property type="entry name" value="ADH_zinc_N"/>
    <property type="match status" value="1"/>
</dbReference>
<dbReference type="SUPFAM" id="SSF51735">
    <property type="entry name" value="NAD(P)-binding Rossmann-fold domains"/>
    <property type="match status" value="1"/>
</dbReference>
<dbReference type="Gene3D" id="3.90.180.10">
    <property type="entry name" value="Medium-chain alcohol dehydrogenases, catalytic domain"/>
    <property type="match status" value="1"/>
</dbReference>